<evidence type="ECO:0000313" key="6">
    <source>
        <dbReference type="EMBL" id="KAK2833831.1"/>
    </source>
</evidence>
<dbReference type="Pfam" id="PF06369">
    <property type="entry name" value="Anemone_cytotox"/>
    <property type="match status" value="1"/>
</dbReference>
<dbReference type="GO" id="GO:0046930">
    <property type="term" value="C:pore complex"/>
    <property type="evidence" value="ECO:0007669"/>
    <property type="project" value="InterPro"/>
</dbReference>
<organism evidence="6 7">
    <name type="scientific">Channa striata</name>
    <name type="common">Snakehead murrel</name>
    <name type="synonym">Ophicephalus striatus</name>
    <dbReference type="NCBI Taxonomy" id="64152"/>
    <lineage>
        <taxon>Eukaryota</taxon>
        <taxon>Metazoa</taxon>
        <taxon>Chordata</taxon>
        <taxon>Craniata</taxon>
        <taxon>Vertebrata</taxon>
        <taxon>Euteleostomi</taxon>
        <taxon>Actinopterygii</taxon>
        <taxon>Neopterygii</taxon>
        <taxon>Teleostei</taxon>
        <taxon>Neoteleostei</taxon>
        <taxon>Acanthomorphata</taxon>
        <taxon>Anabantaria</taxon>
        <taxon>Anabantiformes</taxon>
        <taxon>Channoidei</taxon>
        <taxon>Channidae</taxon>
        <taxon>Channa</taxon>
    </lineage>
</organism>
<evidence type="ECO:0000256" key="2">
    <source>
        <dbReference type="ARBA" id="ARBA00004532"/>
    </source>
</evidence>
<accession>A0AA88ME48</accession>
<comment type="subcellular location">
    <subcellularLocation>
        <location evidence="2">Nematocyst</location>
    </subcellularLocation>
    <subcellularLocation>
        <location evidence="1">Target cell membrane</location>
    </subcellularLocation>
</comment>
<evidence type="ECO:0000256" key="3">
    <source>
        <dbReference type="ARBA" id="ARBA00022537"/>
    </source>
</evidence>
<evidence type="ECO:0000256" key="1">
    <source>
        <dbReference type="ARBA" id="ARBA00004175"/>
    </source>
</evidence>
<dbReference type="InterPro" id="IPR050677">
    <property type="entry name" value="Actinoporin_PFT"/>
</dbReference>
<dbReference type="GO" id="GO:0051715">
    <property type="term" value="P:cytolysis in another organism"/>
    <property type="evidence" value="ECO:0007669"/>
    <property type="project" value="InterPro"/>
</dbReference>
<reference evidence="6" key="1">
    <citation type="submission" date="2023-07" db="EMBL/GenBank/DDBJ databases">
        <title>Chromosome-level Genome Assembly of Striped Snakehead (Channa striata).</title>
        <authorList>
            <person name="Liu H."/>
        </authorList>
    </citation>
    <scope>NUCLEOTIDE SEQUENCE</scope>
    <source>
        <strain evidence="6">Gz</strain>
        <tissue evidence="6">Muscle</tissue>
    </source>
</reference>
<dbReference type="PANTHER" id="PTHR40388:SF2">
    <property type="entry name" value="ACTINOPORIN-LIKE PROTEIN"/>
    <property type="match status" value="1"/>
</dbReference>
<keyword evidence="7" id="KW-1185">Reference proteome</keyword>
<evidence type="ECO:0000256" key="5">
    <source>
        <dbReference type="ARBA" id="ARBA00023331"/>
    </source>
</evidence>
<dbReference type="GO" id="GO:0015267">
    <property type="term" value="F:channel activity"/>
    <property type="evidence" value="ECO:0007669"/>
    <property type="project" value="InterPro"/>
</dbReference>
<dbReference type="EMBL" id="JAUPFM010000013">
    <property type="protein sequence ID" value="KAK2833831.1"/>
    <property type="molecule type" value="Genomic_DNA"/>
</dbReference>
<dbReference type="GO" id="GO:0044218">
    <property type="term" value="C:other organism cell membrane"/>
    <property type="evidence" value="ECO:0007669"/>
    <property type="project" value="UniProtKB-KW"/>
</dbReference>
<dbReference type="AlphaFoldDB" id="A0AA88ME48"/>
<keyword evidence="5" id="KW-0166">Nematocyst</keyword>
<evidence type="ECO:0008006" key="8">
    <source>
        <dbReference type="Google" id="ProtNLM"/>
    </source>
</evidence>
<name>A0AA88ME48_CHASR</name>
<gene>
    <name evidence="6" type="ORF">Q5P01_017720</name>
</gene>
<evidence type="ECO:0000256" key="4">
    <source>
        <dbReference type="ARBA" id="ARBA00023298"/>
    </source>
</evidence>
<keyword evidence="4" id="KW-1053">Target membrane</keyword>
<evidence type="ECO:0000313" key="7">
    <source>
        <dbReference type="Proteomes" id="UP001187415"/>
    </source>
</evidence>
<dbReference type="InterPro" id="IPR015926">
    <property type="entry name" value="Cytolysin/lectin"/>
</dbReference>
<keyword evidence="4" id="KW-0472">Membrane</keyword>
<sequence length="190" mass="20773">MAWPVVGAVFSAVGAASGIGQSIASIAPTHRQCAIDIENNSADYTLCNLRIYTDSGSCEKPLPATLGASRSGSGLFIKTPHTARGSVGVFTYDLCKNSEHQNSGKMAVMFSNPYDFNLYANWFAVGVFDVDKRCDYDLYREMYYSEERGFVRGEAKCGSLTYESDVVTIRATMSDSYTPVVTVQVCNNWS</sequence>
<comment type="caution">
    <text evidence="6">The sequence shown here is derived from an EMBL/GenBank/DDBJ whole genome shotgun (WGS) entry which is preliminary data.</text>
</comment>
<dbReference type="GO" id="GO:0046931">
    <property type="term" value="P:pore complex assembly"/>
    <property type="evidence" value="ECO:0007669"/>
    <property type="project" value="InterPro"/>
</dbReference>
<dbReference type="PANTHER" id="PTHR40388">
    <property type="entry name" value="BRYOPORIN"/>
    <property type="match status" value="1"/>
</dbReference>
<dbReference type="Gene3D" id="2.60.270.20">
    <property type="entry name" value="Cytolysin/lectin"/>
    <property type="match status" value="1"/>
</dbReference>
<protein>
    <recommendedName>
        <fullName evidence="8">DELTA-sagatoxin-Srs1a</fullName>
    </recommendedName>
</protein>
<dbReference type="SUPFAM" id="SSF63724">
    <property type="entry name" value="Cytolysin/lectin"/>
    <property type="match status" value="1"/>
</dbReference>
<dbReference type="GO" id="GO:0006812">
    <property type="term" value="P:monoatomic cation transport"/>
    <property type="evidence" value="ECO:0007669"/>
    <property type="project" value="InterPro"/>
</dbReference>
<proteinExistence type="predicted"/>
<dbReference type="InterPro" id="IPR009104">
    <property type="entry name" value="Anemon_actinoporin-like"/>
</dbReference>
<keyword evidence="3" id="KW-1052">Target cell membrane</keyword>
<dbReference type="GO" id="GO:0042151">
    <property type="term" value="C:nematocyst"/>
    <property type="evidence" value="ECO:0007669"/>
    <property type="project" value="UniProtKB-SubCell"/>
</dbReference>
<dbReference type="Proteomes" id="UP001187415">
    <property type="component" value="Unassembled WGS sequence"/>
</dbReference>